<dbReference type="Gene3D" id="3.20.20.70">
    <property type="entry name" value="Aldolase class I"/>
    <property type="match status" value="1"/>
</dbReference>
<proteinExistence type="predicted"/>
<dbReference type="STRING" id="1314674.A0A0D7BGA8"/>
<feature type="domain" description="NADH:flavin oxidoreductase/NADH oxidase N-terminal" evidence="1">
    <location>
        <begin position="10"/>
        <end position="353"/>
    </location>
</feature>
<evidence type="ECO:0000313" key="2">
    <source>
        <dbReference type="EMBL" id="KIY69215.1"/>
    </source>
</evidence>
<dbReference type="SUPFAM" id="SSF51395">
    <property type="entry name" value="FMN-linked oxidoreductases"/>
    <property type="match status" value="1"/>
</dbReference>
<dbReference type="InterPro" id="IPR045247">
    <property type="entry name" value="Oye-like"/>
</dbReference>
<accession>A0A0D7BGA8</accession>
<name>A0A0D7BGA8_9AGAR</name>
<dbReference type="Proteomes" id="UP000054007">
    <property type="component" value="Unassembled WGS sequence"/>
</dbReference>
<sequence length="384" mass="41845">MTTPTSLAPLFSPLQLGPLTLKNRVGVSATTRNRSVPTSIPNAINVDYYRQRAAGAAGLIVTEGVLVEQQGTEWEHAPGIWSQNHVEGWRKVTEAVHAEGGLIFAQLWHLGRLSHPDASEQIKAGKPVYGPSAISARGGKFRLVEGEPGYVTPTAIEDPSTLLPIWKQAAINAKEAGFDGVEVHGANGYLIHQFLDSSSNQRTDQWGGSIQNRSRLGLEVLKTIVDVWGPDRVGIKLSPTGGYNDMGMPLEETLETFSYFITEADKLKLAYIVLARYGEAIDPVFDGKRRGTPHDVIGSYTPLIKHSLKFGNTGYTGEEAAQAVARGELDAVFFGMQWISNPDLAKRFELGKEVNMNVDYTSLYGTGDDLEVLKKGYTDYPVAA</sequence>
<dbReference type="CDD" id="cd02933">
    <property type="entry name" value="OYE_like_FMN"/>
    <property type="match status" value="1"/>
</dbReference>
<dbReference type="AlphaFoldDB" id="A0A0D7BGA8"/>
<dbReference type="InterPro" id="IPR013785">
    <property type="entry name" value="Aldolase_TIM"/>
</dbReference>
<dbReference type="GO" id="GO:0016491">
    <property type="term" value="F:oxidoreductase activity"/>
    <property type="evidence" value="ECO:0007669"/>
    <property type="project" value="InterPro"/>
</dbReference>
<dbReference type="PANTHER" id="PTHR22893:SF91">
    <property type="entry name" value="NADPH DEHYDROGENASE 2-RELATED"/>
    <property type="match status" value="1"/>
</dbReference>
<gene>
    <name evidence="2" type="ORF">CYLTODRAFT_420929</name>
</gene>
<protein>
    <submittedName>
        <fullName evidence="2">FMN-linked oxidoreductase</fullName>
    </submittedName>
</protein>
<reference evidence="2 3" key="1">
    <citation type="journal article" date="2015" name="Fungal Genet. Biol.">
        <title>Evolution of novel wood decay mechanisms in Agaricales revealed by the genome sequences of Fistulina hepatica and Cylindrobasidium torrendii.</title>
        <authorList>
            <person name="Floudas D."/>
            <person name="Held B.W."/>
            <person name="Riley R."/>
            <person name="Nagy L.G."/>
            <person name="Koehler G."/>
            <person name="Ransdell A.S."/>
            <person name="Younus H."/>
            <person name="Chow J."/>
            <person name="Chiniquy J."/>
            <person name="Lipzen A."/>
            <person name="Tritt A."/>
            <person name="Sun H."/>
            <person name="Haridas S."/>
            <person name="LaButti K."/>
            <person name="Ohm R.A."/>
            <person name="Kues U."/>
            <person name="Blanchette R.A."/>
            <person name="Grigoriev I.V."/>
            <person name="Minto R.E."/>
            <person name="Hibbett D.S."/>
        </authorList>
    </citation>
    <scope>NUCLEOTIDE SEQUENCE [LARGE SCALE GENOMIC DNA]</scope>
    <source>
        <strain evidence="2 3">FP15055 ss-10</strain>
    </source>
</reference>
<dbReference type="Pfam" id="PF00724">
    <property type="entry name" value="Oxidored_FMN"/>
    <property type="match status" value="1"/>
</dbReference>
<dbReference type="InterPro" id="IPR001155">
    <property type="entry name" value="OxRdtase_FMN_N"/>
</dbReference>
<dbReference type="PANTHER" id="PTHR22893">
    <property type="entry name" value="NADH OXIDOREDUCTASE-RELATED"/>
    <property type="match status" value="1"/>
</dbReference>
<dbReference type="OrthoDB" id="276546at2759"/>
<evidence type="ECO:0000259" key="1">
    <source>
        <dbReference type="Pfam" id="PF00724"/>
    </source>
</evidence>
<dbReference type="GO" id="GO:0010181">
    <property type="term" value="F:FMN binding"/>
    <property type="evidence" value="ECO:0007669"/>
    <property type="project" value="InterPro"/>
</dbReference>
<keyword evidence="3" id="KW-1185">Reference proteome</keyword>
<organism evidence="2 3">
    <name type="scientific">Cylindrobasidium torrendii FP15055 ss-10</name>
    <dbReference type="NCBI Taxonomy" id="1314674"/>
    <lineage>
        <taxon>Eukaryota</taxon>
        <taxon>Fungi</taxon>
        <taxon>Dikarya</taxon>
        <taxon>Basidiomycota</taxon>
        <taxon>Agaricomycotina</taxon>
        <taxon>Agaricomycetes</taxon>
        <taxon>Agaricomycetidae</taxon>
        <taxon>Agaricales</taxon>
        <taxon>Marasmiineae</taxon>
        <taxon>Physalacriaceae</taxon>
        <taxon>Cylindrobasidium</taxon>
    </lineage>
</organism>
<dbReference type="EMBL" id="KN880488">
    <property type="protein sequence ID" value="KIY69215.1"/>
    <property type="molecule type" value="Genomic_DNA"/>
</dbReference>
<evidence type="ECO:0000313" key="3">
    <source>
        <dbReference type="Proteomes" id="UP000054007"/>
    </source>
</evidence>